<dbReference type="InterPro" id="IPR029058">
    <property type="entry name" value="AB_hydrolase_fold"/>
</dbReference>
<evidence type="ECO:0000313" key="1">
    <source>
        <dbReference type="EMBL" id="RTE67483.1"/>
    </source>
</evidence>
<protein>
    <submittedName>
        <fullName evidence="1">Alpha/beta hydrolase</fullName>
    </submittedName>
</protein>
<dbReference type="Gene3D" id="3.40.50.1820">
    <property type="entry name" value="alpha/beta hydrolase"/>
    <property type="match status" value="1"/>
</dbReference>
<keyword evidence="1" id="KW-0378">Hydrolase</keyword>
<dbReference type="GO" id="GO:0016787">
    <property type="term" value="F:hydrolase activity"/>
    <property type="evidence" value="ECO:0007669"/>
    <property type="project" value="UniProtKB-KW"/>
</dbReference>
<dbReference type="OrthoDB" id="264572at2"/>
<gene>
    <name evidence="1" type="ORF">EH243_00605</name>
</gene>
<dbReference type="InterPro" id="IPR008886">
    <property type="entry name" value="UPF0227/Esterase_YqiA"/>
</dbReference>
<accession>A0A430KVX5</accession>
<organism evidence="1 2">
    <name type="scientific">Amphritea opalescens</name>
    <dbReference type="NCBI Taxonomy" id="2490544"/>
    <lineage>
        <taxon>Bacteria</taxon>
        <taxon>Pseudomonadati</taxon>
        <taxon>Pseudomonadota</taxon>
        <taxon>Gammaproteobacteria</taxon>
        <taxon>Oceanospirillales</taxon>
        <taxon>Oceanospirillaceae</taxon>
        <taxon>Amphritea</taxon>
    </lineage>
</organism>
<evidence type="ECO:0000313" key="2">
    <source>
        <dbReference type="Proteomes" id="UP000283087"/>
    </source>
</evidence>
<reference evidence="1 2" key="1">
    <citation type="submission" date="2018-11" db="EMBL/GenBank/DDBJ databases">
        <title>The draft genome sequence of Amphritea opalescens ANRC-JH13T.</title>
        <authorList>
            <person name="Fang Z."/>
            <person name="Zhang Y."/>
            <person name="Han X."/>
        </authorList>
    </citation>
    <scope>NUCLEOTIDE SEQUENCE [LARGE SCALE GENOMIC DNA]</scope>
    <source>
        <strain evidence="1 2">ANRC-JH13</strain>
    </source>
</reference>
<sequence length="167" mass="18321">MSMKVYFSHGKESGPWGSKIKRLADIAQQKGCTVDSIDYSDILDPDLRVERLLAVLSDADEAFVLVGSSMGGYVSLVAAEQVNAKGIFLLAPALYIEGYEQQSYHPRGLVEVVHGWSDDVIPVDHSIRFAKAADCALHLISGDHRLNSSIEVVEQLFSQFLVSIDQP</sequence>
<name>A0A430KVX5_9GAMM</name>
<comment type="caution">
    <text evidence="1">The sequence shown here is derived from an EMBL/GenBank/DDBJ whole genome shotgun (WGS) entry which is preliminary data.</text>
</comment>
<dbReference type="Proteomes" id="UP000283087">
    <property type="component" value="Unassembled WGS sequence"/>
</dbReference>
<dbReference type="AlphaFoldDB" id="A0A430KVX5"/>
<keyword evidence="2" id="KW-1185">Reference proteome</keyword>
<dbReference type="SUPFAM" id="SSF53474">
    <property type="entry name" value="alpha/beta-Hydrolases"/>
    <property type="match status" value="1"/>
</dbReference>
<dbReference type="Pfam" id="PF05728">
    <property type="entry name" value="UPF0227"/>
    <property type="match status" value="1"/>
</dbReference>
<proteinExistence type="predicted"/>
<dbReference type="EMBL" id="RQXW01000001">
    <property type="protein sequence ID" value="RTE67483.1"/>
    <property type="molecule type" value="Genomic_DNA"/>
</dbReference>